<keyword evidence="3" id="KW-1185">Reference proteome</keyword>
<proteinExistence type="predicted"/>
<dbReference type="RefSeq" id="WP_307467624.1">
    <property type="nucleotide sequence ID" value="NZ_JAURUR010000012.1"/>
</dbReference>
<reference evidence="2 3" key="1">
    <citation type="submission" date="2023-07" db="EMBL/GenBank/DDBJ databases">
        <title>Genomic Encyclopedia of Type Strains, Phase IV (KMG-IV): sequencing the most valuable type-strain genomes for metagenomic binning, comparative biology and taxonomic classification.</title>
        <authorList>
            <person name="Goeker M."/>
        </authorList>
    </citation>
    <scope>NUCLEOTIDE SEQUENCE [LARGE SCALE GENOMIC DNA]</scope>
    <source>
        <strain evidence="2 3">NIO-1023</strain>
    </source>
</reference>
<gene>
    <name evidence="2" type="ORF">QO006_002954</name>
</gene>
<sequence>MRTFHTLFALLLGATLTAARAAPTDTCTPRMVSVIPVIQYDALRTETEVIRVTVEVACFTKQAKYTVLLGVTGTQIQLLRGAATLNATLTGTGGLDGRVTFGNGRNALEPDNGQGPRTYRHEFDLQVVPGQWGSEAGTYTLALPLLVTTL</sequence>
<keyword evidence="1" id="KW-0732">Signal</keyword>
<evidence type="ECO:0000313" key="3">
    <source>
        <dbReference type="Proteomes" id="UP001232163"/>
    </source>
</evidence>
<comment type="caution">
    <text evidence="2">The sequence shown here is derived from an EMBL/GenBank/DDBJ whole genome shotgun (WGS) entry which is preliminary data.</text>
</comment>
<feature type="chain" id="PRO_5045802518" description="Spore coat protein U domain-containing protein" evidence="1">
    <location>
        <begin position="22"/>
        <end position="150"/>
    </location>
</feature>
<dbReference type="EMBL" id="JAURUR010000012">
    <property type="protein sequence ID" value="MDP9765503.1"/>
    <property type="molecule type" value="Genomic_DNA"/>
</dbReference>
<accession>A0ABT9MFZ6</accession>
<protein>
    <recommendedName>
        <fullName evidence="4">Spore coat protein U domain-containing protein</fullName>
    </recommendedName>
</protein>
<evidence type="ECO:0000313" key="2">
    <source>
        <dbReference type="EMBL" id="MDP9765503.1"/>
    </source>
</evidence>
<evidence type="ECO:0008006" key="4">
    <source>
        <dbReference type="Google" id="ProtNLM"/>
    </source>
</evidence>
<dbReference type="Proteomes" id="UP001232163">
    <property type="component" value="Unassembled WGS sequence"/>
</dbReference>
<organism evidence="2 3">
    <name type="scientific">Deinococcus enclensis</name>
    <dbReference type="NCBI Taxonomy" id="1049582"/>
    <lineage>
        <taxon>Bacteria</taxon>
        <taxon>Thermotogati</taxon>
        <taxon>Deinococcota</taxon>
        <taxon>Deinococci</taxon>
        <taxon>Deinococcales</taxon>
        <taxon>Deinococcaceae</taxon>
        <taxon>Deinococcus</taxon>
    </lineage>
</organism>
<feature type="signal peptide" evidence="1">
    <location>
        <begin position="1"/>
        <end position="21"/>
    </location>
</feature>
<evidence type="ECO:0000256" key="1">
    <source>
        <dbReference type="SAM" id="SignalP"/>
    </source>
</evidence>
<name>A0ABT9MFZ6_9DEIO</name>